<dbReference type="AlphaFoldDB" id="R7YTF5"/>
<dbReference type="eggNOG" id="ENOG502STH4">
    <property type="taxonomic scope" value="Eukaryota"/>
</dbReference>
<dbReference type="PROSITE" id="PS50097">
    <property type="entry name" value="BTB"/>
    <property type="match status" value="1"/>
</dbReference>
<dbReference type="OMA" id="HAFRIYV"/>
<dbReference type="Proteomes" id="UP000016924">
    <property type="component" value="Unassembled WGS sequence"/>
</dbReference>
<dbReference type="CDD" id="cd18186">
    <property type="entry name" value="BTB_POZ_ZBTB_KLHL-like"/>
    <property type="match status" value="1"/>
</dbReference>
<dbReference type="OrthoDB" id="1022638at2759"/>
<protein>
    <recommendedName>
        <fullName evidence="2">BTB domain-containing protein</fullName>
    </recommendedName>
</protein>
<reference evidence="4" key="1">
    <citation type="submission" date="2012-06" db="EMBL/GenBank/DDBJ databases">
        <title>The genome sequence of Coniosporium apollinis CBS 100218.</title>
        <authorList>
            <consortium name="The Broad Institute Genome Sequencing Platform"/>
            <person name="Cuomo C."/>
            <person name="Gorbushina A."/>
            <person name="Noack S."/>
            <person name="Walker B."/>
            <person name="Young S.K."/>
            <person name="Zeng Q."/>
            <person name="Gargeya S."/>
            <person name="Fitzgerald M."/>
            <person name="Haas B."/>
            <person name="Abouelleil A."/>
            <person name="Alvarado L."/>
            <person name="Arachchi H.M."/>
            <person name="Berlin A.M."/>
            <person name="Chapman S.B."/>
            <person name="Goldberg J."/>
            <person name="Griggs A."/>
            <person name="Gujja S."/>
            <person name="Hansen M."/>
            <person name="Howarth C."/>
            <person name="Imamovic A."/>
            <person name="Larimer J."/>
            <person name="McCowan C."/>
            <person name="Montmayeur A."/>
            <person name="Murphy C."/>
            <person name="Neiman D."/>
            <person name="Pearson M."/>
            <person name="Priest M."/>
            <person name="Roberts A."/>
            <person name="Saif S."/>
            <person name="Shea T."/>
            <person name="Sisk P."/>
            <person name="Sykes S."/>
            <person name="Wortman J."/>
            <person name="Nusbaum C."/>
            <person name="Birren B."/>
        </authorList>
    </citation>
    <scope>NUCLEOTIDE SEQUENCE [LARGE SCALE GENOMIC DNA]</scope>
    <source>
        <strain evidence="4">CBS 100218</strain>
    </source>
</reference>
<keyword evidence="4" id="KW-1185">Reference proteome</keyword>
<feature type="domain" description="BTB" evidence="2">
    <location>
        <begin position="32"/>
        <end position="103"/>
    </location>
</feature>
<name>R7YTF5_CONA1</name>
<organism evidence="3 4">
    <name type="scientific">Coniosporium apollinis (strain CBS 100218)</name>
    <name type="common">Rock-inhabiting black yeast</name>
    <dbReference type="NCBI Taxonomy" id="1168221"/>
    <lineage>
        <taxon>Eukaryota</taxon>
        <taxon>Fungi</taxon>
        <taxon>Dikarya</taxon>
        <taxon>Ascomycota</taxon>
        <taxon>Pezizomycotina</taxon>
        <taxon>Dothideomycetes</taxon>
        <taxon>Dothideomycetes incertae sedis</taxon>
        <taxon>Coniosporium</taxon>
    </lineage>
</organism>
<feature type="region of interest" description="Disordered" evidence="1">
    <location>
        <begin position="1"/>
        <end position="24"/>
    </location>
</feature>
<evidence type="ECO:0000259" key="2">
    <source>
        <dbReference type="PROSITE" id="PS50097"/>
    </source>
</evidence>
<dbReference type="PANTHER" id="PTHR47843:SF2">
    <property type="entry name" value="BTB DOMAIN-CONTAINING PROTEIN"/>
    <property type="match status" value="1"/>
</dbReference>
<evidence type="ECO:0000313" key="3">
    <source>
        <dbReference type="EMBL" id="EON65084.1"/>
    </source>
</evidence>
<dbReference type="GeneID" id="19901630"/>
<dbReference type="Gene3D" id="3.30.710.10">
    <property type="entry name" value="Potassium Channel Kv1.1, Chain A"/>
    <property type="match status" value="1"/>
</dbReference>
<sequence length="250" mass="27685">MSNSTPNSAKDSATNPSKDSKRVNRNELQLFTELPIKVDVGPSPISFYVHERLLRDASRFFDAAMRGGWKESTERVVLLPVDDPEVFNLFVGWLYNRKFPTKNDVGSAEGNEEYMLLAKLYVLGEKLQATAFKTAVIGAILGKAKTKVQPGGHSVYPAGSVVRYLYENTPPKSPVRRLLVDFYVWYGQGSWLARDATDAGESNEFLVDLAVALLDGRHPPSGSSNPINLAKSGRYCEREETPWENGAAGR</sequence>
<accession>R7YTF5</accession>
<dbReference type="RefSeq" id="XP_007780401.1">
    <property type="nucleotide sequence ID" value="XM_007782211.1"/>
</dbReference>
<evidence type="ECO:0000313" key="4">
    <source>
        <dbReference type="Proteomes" id="UP000016924"/>
    </source>
</evidence>
<feature type="compositionally biased region" description="Polar residues" evidence="1">
    <location>
        <begin position="1"/>
        <end position="17"/>
    </location>
</feature>
<dbReference type="STRING" id="1168221.R7YTF5"/>
<dbReference type="PANTHER" id="PTHR47843">
    <property type="entry name" value="BTB DOMAIN-CONTAINING PROTEIN-RELATED"/>
    <property type="match status" value="1"/>
</dbReference>
<dbReference type="InterPro" id="IPR011333">
    <property type="entry name" value="SKP1/BTB/POZ_sf"/>
</dbReference>
<dbReference type="InterPro" id="IPR000210">
    <property type="entry name" value="BTB/POZ_dom"/>
</dbReference>
<dbReference type="SUPFAM" id="SSF54695">
    <property type="entry name" value="POZ domain"/>
    <property type="match status" value="1"/>
</dbReference>
<dbReference type="EMBL" id="JH767572">
    <property type="protein sequence ID" value="EON65084.1"/>
    <property type="molecule type" value="Genomic_DNA"/>
</dbReference>
<proteinExistence type="predicted"/>
<gene>
    <name evidence="3" type="ORF">W97_04319</name>
</gene>
<evidence type="ECO:0000256" key="1">
    <source>
        <dbReference type="SAM" id="MobiDB-lite"/>
    </source>
</evidence>
<dbReference type="HOGENOM" id="CLU_068279_3_1_1"/>